<dbReference type="Proteomes" id="UP000694923">
    <property type="component" value="Unplaced"/>
</dbReference>
<sequence length="135" mass="14908">MRLQAQEHHRGGLGTAAGVSNAEVRQPGKSPPFSVNWVVGSADLEIINATTGRRSCGGSSRLCKHVFSARWARLYGRLSTRIPSHGDTPSMYCEAKWGAHAYQSVKQQLFRAFQKAGLGTWVRKPPEQDQFLLTL</sequence>
<reference evidence="5" key="1">
    <citation type="submission" date="2025-08" db="UniProtKB">
        <authorList>
            <consortium name="RefSeq"/>
        </authorList>
    </citation>
    <scope>IDENTIFICATION</scope>
</reference>
<gene>
    <name evidence="5" type="primary">LOC103604415</name>
</gene>
<protein>
    <submittedName>
        <fullName evidence="5">Double-stranded RNA-specific editase B2-like</fullName>
    </submittedName>
</protein>
<evidence type="ECO:0000256" key="2">
    <source>
        <dbReference type="SAM" id="MobiDB-lite"/>
    </source>
</evidence>
<name>A0ABM0S2U9_GALVR</name>
<dbReference type="PANTHER" id="PTHR10910">
    <property type="entry name" value="EUKARYOTE SPECIFIC DSRNA BINDING PROTEIN"/>
    <property type="match status" value="1"/>
</dbReference>
<keyword evidence="4" id="KW-1185">Reference proteome</keyword>
<dbReference type="Pfam" id="PF02137">
    <property type="entry name" value="A_deamin"/>
    <property type="match status" value="1"/>
</dbReference>
<evidence type="ECO:0000313" key="5">
    <source>
        <dbReference type="RefSeq" id="XP_008587190.1"/>
    </source>
</evidence>
<organism evidence="4 5">
    <name type="scientific">Galeopterus variegatus</name>
    <name type="common">Malayan flying lemur</name>
    <name type="synonym">Cynocephalus variegatus</name>
    <dbReference type="NCBI Taxonomy" id="482537"/>
    <lineage>
        <taxon>Eukaryota</taxon>
        <taxon>Metazoa</taxon>
        <taxon>Chordata</taxon>
        <taxon>Craniata</taxon>
        <taxon>Vertebrata</taxon>
        <taxon>Euteleostomi</taxon>
        <taxon>Mammalia</taxon>
        <taxon>Eutheria</taxon>
        <taxon>Euarchontoglires</taxon>
        <taxon>Dermoptera</taxon>
        <taxon>Cynocephalidae</taxon>
        <taxon>Galeopterus</taxon>
    </lineage>
</organism>
<evidence type="ECO:0000256" key="1">
    <source>
        <dbReference type="ARBA" id="ARBA00022884"/>
    </source>
</evidence>
<dbReference type="GeneID" id="103604415"/>
<dbReference type="InterPro" id="IPR002466">
    <property type="entry name" value="A_deamin"/>
</dbReference>
<dbReference type="RefSeq" id="XP_008587190.1">
    <property type="nucleotide sequence ID" value="XM_008588968.1"/>
</dbReference>
<accession>A0ABM0S2U9</accession>
<dbReference type="PROSITE" id="PS50141">
    <property type="entry name" value="A_DEAMIN_EDITASE"/>
    <property type="match status" value="1"/>
</dbReference>
<feature type="domain" description="A to I editase" evidence="3">
    <location>
        <begin position="17"/>
        <end position="131"/>
    </location>
</feature>
<evidence type="ECO:0000313" key="4">
    <source>
        <dbReference type="Proteomes" id="UP000694923"/>
    </source>
</evidence>
<feature type="region of interest" description="Disordered" evidence="2">
    <location>
        <begin position="1"/>
        <end position="28"/>
    </location>
</feature>
<proteinExistence type="predicted"/>
<evidence type="ECO:0000259" key="3">
    <source>
        <dbReference type="PROSITE" id="PS50141"/>
    </source>
</evidence>
<feature type="compositionally biased region" description="Basic and acidic residues" evidence="2">
    <location>
        <begin position="1"/>
        <end position="10"/>
    </location>
</feature>
<dbReference type="PANTHER" id="PTHR10910:SF17">
    <property type="entry name" value="DOUBLE-STRANDED RNA-SPECIFIC EDITASE B2"/>
    <property type="match status" value="1"/>
</dbReference>
<keyword evidence="1" id="KW-0694">RNA-binding</keyword>